<feature type="transmembrane region" description="Helical" evidence="10">
    <location>
        <begin position="356"/>
        <end position="379"/>
    </location>
</feature>
<keyword evidence="4" id="KW-0808">Transferase</keyword>
<dbReference type="InterPro" id="IPR010559">
    <property type="entry name" value="Sig_transdc_His_kin_internal"/>
</dbReference>
<evidence type="ECO:0000256" key="1">
    <source>
        <dbReference type="ARBA" id="ARBA00000085"/>
    </source>
</evidence>
<dbReference type="InterPro" id="IPR011006">
    <property type="entry name" value="CheY-like_superfamily"/>
</dbReference>
<comment type="catalytic activity">
    <reaction evidence="1">
        <text>ATP + protein L-histidine = ADP + protein N-phospho-L-histidine.</text>
        <dbReference type="EC" id="2.7.13.3"/>
    </reaction>
</comment>
<accession>A0A329QFX9</accession>
<dbReference type="InterPro" id="IPR036890">
    <property type="entry name" value="HATPase_C_sf"/>
</dbReference>
<protein>
    <recommendedName>
        <fullName evidence="2">histidine kinase</fullName>
        <ecNumber evidence="2">2.7.13.3</ecNumber>
    </recommendedName>
</protein>
<feature type="transmembrane region" description="Helical" evidence="10">
    <location>
        <begin position="235"/>
        <end position="253"/>
    </location>
</feature>
<dbReference type="InterPro" id="IPR003661">
    <property type="entry name" value="HisK_dim/P_dom"/>
</dbReference>
<dbReference type="InterPro" id="IPR003594">
    <property type="entry name" value="HATPase_dom"/>
</dbReference>
<dbReference type="CDD" id="cd16922">
    <property type="entry name" value="HATPase_EvgS-ArcB-TorS-like"/>
    <property type="match status" value="1"/>
</dbReference>
<keyword evidence="10" id="KW-0472">Membrane</keyword>
<dbReference type="InterPro" id="IPR036097">
    <property type="entry name" value="HisK_dim/P_sf"/>
</dbReference>
<evidence type="ECO:0000256" key="8">
    <source>
        <dbReference type="ARBA" id="ARBA00023012"/>
    </source>
</evidence>
<name>A0A329QFX9_9BACL</name>
<dbReference type="GO" id="GO:0005886">
    <property type="term" value="C:plasma membrane"/>
    <property type="evidence" value="ECO:0007669"/>
    <property type="project" value="TreeGrafter"/>
</dbReference>
<evidence type="ECO:0000259" key="12">
    <source>
        <dbReference type="PROSITE" id="PS50110"/>
    </source>
</evidence>
<dbReference type="Pfam" id="PF00072">
    <property type="entry name" value="Response_reg"/>
    <property type="match status" value="1"/>
</dbReference>
<proteinExistence type="predicted"/>
<evidence type="ECO:0000259" key="11">
    <source>
        <dbReference type="PROSITE" id="PS50109"/>
    </source>
</evidence>
<dbReference type="Pfam" id="PF02518">
    <property type="entry name" value="HATPase_c"/>
    <property type="match status" value="2"/>
</dbReference>
<dbReference type="Gene3D" id="3.40.50.2300">
    <property type="match status" value="1"/>
</dbReference>
<evidence type="ECO:0000256" key="5">
    <source>
        <dbReference type="ARBA" id="ARBA00022741"/>
    </source>
</evidence>
<feature type="domain" description="Histidine kinase" evidence="11">
    <location>
        <begin position="954"/>
        <end position="1053"/>
    </location>
</feature>
<dbReference type="GO" id="GO:0000155">
    <property type="term" value="F:phosphorelay sensor kinase activity"/>
    <property type="evidence" value="ECO:0007669"/>
    <property type="project" value="InterPro"/>
</dbReference>
<feature type="transmembrane region" description="Helical" evidence="10">
    <location>
        <begin position="391"/>
        <end position="414"/>
    </location>
</feature>
<evidence type="ECO:0000313" key="14">
    <source>
        <dbReference type="Proteomes" id="UP000250642"/>
    </source>
</evidence>
<evidence type="ECO:0000256" key="7">
    <source>
        <dbReference type="ARBA" id="ARBA00022840"/>
    </source>
</evidence>
<dbReference type="Pfam" id="PF06580">
    <property type="entry name" value="His_kinase"/>
    <property type="match status" value="1"/>
</dbReference>
<dbReference type="InterPro" id="IPR001789">
    <property type="entry name" value="Sig_transdc_resp-reg_receiver"/>
</dbReference>
<dbReference type="Gene3D" id="3.30.565.10">
    <property type="entry name" value="Histidine kinase-like ATPase, C-terminal domain"/>
    <property type="match status" value="2"/>
</dbReference>
<keyword evidence="7" id="KW-0067">ATP-binding</keyword>
<feature type="modified residue" description="4-aspartylphosphate" evidence="9">
    <location>
        <position position="774"/>
    </location>
</feature>
<keyword evidence="8" id="KW-0902">Two-component regulatory system</keyword>
<dbReference type="SUPFAM" id="SSF49785">
    <property type="entry name" value="Galactose-binding domain-like"/>
    <property type="match status" value="1"/>
</dbReference>
<comment type="caution">
    <text evidence="13">The sequence shown here is derived from an EMBL/GenBank/DDBJ whole genome shotgun (WGS) entry which is preliminary data.</text>
</comment>
<feature type="transmembrane region" description="Helical" evidence="10">
    <location>
        <begin position="302"/>
        <end position="319"/>
    </location>
</feature>
<feature type="domain" description="Response regulatory" evidence="12">
    <location>
        <begin position="724"/>
        <end position="841"/>
    </location>
</feature>
<gene>
    <name evidence="13" type="ORF">DC345_25695</name>
</gene>
<keyword evidence="6" id="KW-0418">Kinase</keyword>
<dbReference type="PRINTS" id="PR00344">
    <property type="entry name" value="BCTRLSENSOR"/>
</dbReference>
<dbReference type="AlphaFoldDB" id="A0A329QFX9"/>
<dbReference type="Proteomes" id="UP000250642">
    <property type="component" value="Unassembled WGS sequence"/>
</dbReference>
<dbReference type="GO" id="GO:0009927">
    <property type="term" value="F:histidine phosphotransfer kinase activity"/>
    <property type="evidence" value="ECO:0007669"/>
    <property type="project" value="TreeGrafter"/>
</dbReference>
<dbReference type="SUPFAM" id="SSF47384">
    <property type="entry name" value="Homodimeric domain of signal transducing histidine kinase"/>
    <property type="match status" value="1"/>
</dbReference>
<evidence type="ECO:0000256" key="2">
    <source>
        <dbReference type="ARBA" id="ARBA00012438"/>
    </source>
</evidence>
<dbReference type="SMART" id="SM00387">
    <property type="entry name" value="HATPase_c"/>
    <property type="match status" value="2"/>
</dbReference>
<dbReference type="CDD" id="cd00082">
    <property type="entry name" value="HisKA"/>
    <property type="match status" value="1"/>
</dbReference>
<feature type="domain" description="Histidine kinase" evidence="11">
    <location>
        <begin position="467"/>
        <end position="685"/>
    </location>
</feature>
<dbReference type="InterPro" id="IPR004358">
    <property type="entry name" value="Sig_transdc_His_kin-like_C"/>
</dbReference>
<dbReference type="GO" id="GO:0005524">
    <property type="term" value="F:ATP binding"/>
    <property type="evidence" value="ECO:0007669"/>
    <property type="project" value="UniProtKB-KW"/>
</dbReference>
<evidence type="ECO:0000256" key="3">
    <source>
        <dbReference type="ARBA" id="ARBA00022553"/>
    </source>
</evidence>
<dbReference type="InterPro" id="IPR005467">
    <property type="entry name" value="His_kinase_dom"/>
</dbReference>
<keyword evidence="10" id="KW-0812">Transmembrane</keyword>
<dbReference type="PROSITE" id="PS50109">
    <property type="entry name" value="HIS_KIN"/>
    <property type="match status" value="2"/>
</dbReference>
<dbReference type="SMART" id="SM00388">
    <property type="entry name" value="HisKA"/>
    <property type="match status" value="1"/>
</dbReference>
<evidence type="ECO:0000256" key="4">
    <source>
        <dbReference type="ARBA" id="ARBA00022679"/>
    </source>
</evidence>
<organism evidence="13 14">
    <name type="scientific">Paenibacillus taichungensis</name>
    <dbReference type="NCBI Taxonomy" id="484184"/>
    <lineage>
        <taxon>Bacteria</taxon>
        <taxon>Bacillati</taxon>
        <taxon>Bacillota</taxon>
        <taxon>Bacilli</taxon>
        <taxon>Bacillales</taxon>
        <taxon>Paenibacillaceae</taxon>
        <taxon>Paenibacillus</taxon>
    </lineage>
</organism>
<dbReference type="PANTHER" id="PTHR43047">
    <property type="entry name" value="TWO-COMPONENT HISTIDINE PROTEIN KINASE"/>
    <property type="match status" value="1"/>
</dbReference>
<dbReference type="SUPFAM" id="SSF52172">
    <property type="entry name" value="CheY-like"/>
    <property type="match status" value="1"/>
</dbReference>
<dbReference type="PROSITE" id="PS50110">
    <property type="entry name" value="RESPONSE_REGULATORY"/>
    <property type="match status" value="1"/>
</dbReference>
<dbReference type="SUPFAM" id="SSF55874">
    <property type="entry name" value="ATPase domain of HSP90 chaperone/DNA topoisomerase II/histidine kinase"/>
    <property type="match status" value="2"/>
</dbReference>
<feature type="transmembrane region" description="Helical" evidence="10">
    <location>
        <begin position="326"/>
        <end position="350"/>
    </location>
</feature>
<reference evidence="13 14" key="1">
    <citation type="submission" date="2018-04" db="EMBL/GenBank/DDBJ databases">
        <title>Paenibacillus taichungensis Genome sequencing and assembly.</title>
        <authorList>
            <person name="Xu J."/>
            <person name="Rensing C."/>
            <person name="Mazhar H.S."/>
        </authorList>
    </citation>
    <scope>NUCLEOTIDE SEQUENCE [LARGE SCALE GENOMIC DNA]</scope>
    <source>
        <strain evidence="13 14">NC1</strain>
    </source>
</reference>
<keyword evidence="5" id="KW-0547">Nucleotide-binding</keyword>
<dbReference type="Gene3D" id="1.10.287.130">
    <property type="match status" value="1"/>
</dbReference>
<evidence type="ECO:0000313" key="13">
    <source>
        <dbReference type="EMBL" id="RAW11343.1"/>
    </source>
</evidence>
<dbReference type="SMART" id="SM00448">
    <property type="entry name" value="REC"/>
    <property type="match status" value="1"/>
</dbReference>
<evidence type="ECO:0000256" key="10">
    <source>
        <dbReference type="SAM" id="Phobius"/>
    </source>
</evidence>
<evidence type="ECO:0000256" key="6">
    <source>
        <dbReference type="ARBA" id="ARBA00022777"/>
    </source>
</evidence>
<dbReference type="PANTHER" id="PTHR43047:SF72">
    <property type="entry name" value="OSMOSENSING HISTIDINE PROTEIN KINASE SLN1"/>
    <property type="match status" value="1"/>
</dbReference>
<sequence length="1064" mass="117922">MDILYNADRILELFSNLLKEQHFVLLKISGVVLTAVLAISVLLLSTIKEPQSAAFDARQGVLDLSAWNPEKDQRIKLDGEWEFYWNRLLPAESVNLTGQTREPDAYADIPGSWNGLEVDGKSLPANGFATYRLVLQNVPVEGTLAIKKKNIRFASEIYINGSKLLEDGHAASKLAGYQPGNSPQIGFFPYHGGDIEILIRVANYDYTDAGIPGPIFFGEQAAMLKTHQTSTAVEIGTLAVLATISIIFLISYLGSALYRNRDDSLLLLGLICLLYALYNGMISERVLAMIGPEISFSTLYKIKDFCSVACLGLIIFYFYRFRTGILSGWLTALTLFIFGAYICIIALLPISVYGLAAPYVIVLYTLMLMWLLYQCALKFLTSEHGDRLSAFLWYAALLSITLYCLDINLFSISIKENMNIGQASIVLFSILMLFLAVLRFFEAYRTVHALKDQLLLLDKVKDDFLSNTSHELKTPLNAIVNISESLLKGAEGPLTDNQAHNLAIVTGSGRRLTYLVDELLDYSKMKHGDVPLHRSATDLSSFVESVLRMHSFLLGAKKVELINRIPAHFPPIFADGNRLIQIMHNLIGNAIKFTERGTVIITASVVQGKAEIRIVDTGRGISPDKLEHIFLPFEQEADTGPVVAGGTGLGLSITRKLVELHGGTIHAESAPGMGASFILTFPLADGKGEKRSNILPLAMAPKGAGNRLLRYEEPSIVKGVRDEWIVVVDDDSANLQTIVNLLKLEGYSYAVTTRSPSVLELLVKLPAVHLVIADIMMPDMSGYELLERIRERFSPSELPVLMLTASNKAHQLKLALEKGANDFVSKPFESEELLARIGGLTRMKASVQAARDAEISFLRSQINPHFLYNALNAIAELCVDAPNRAEQLILQLSSYLRRSVHFKHLDSKTSLTNELEMIEAYVAIEQARFGTRLEVIIDVDADVDRNMDIPPLTLQPLIENAIRHGLMSSIRGGRVMLSIRNLNDTETRFTIEDNGIGITRQRMDEIRQSTDGSKGVGLWNISSRLKLLYGRHFQMESLDGEGTRITFDLPNQRIGTDGNGGYET</sequence>
<keyword evidence="3 9" id="KW-0597">Phosphoprotein</keyword>
<feature type="transmembrane region" description="Helical" evidence="10">
    <location>
        <begin position="265"/>
        <end position="282"/>
    </location>
</feature>
<feature type="transmembrane region" description="Helical" evidence="10">
    <location>
        <begin position="24"/>
        <end position="44"/>
    </location>
</feature>
<evidence type="ECO:0000256" key="9">
    <source>
        <dbReference type="PROSITE-ProRule" id="PRU00169"/>
    </source>
</evidence>
<dbReference type="Pfam" id="PF00512">
    <property type="entry name" value="HisKA"/>
    <property type="match status" value="1"/>
</dbReference>
<feature type="transmembrane region" description="Helical" evidence="10">
    <location>
        <begin position="420"/>
        <end position="441"/>
    </location>
</feature>
<dbReference type="EMBL" id="QEVW01000019">
    <property type="protein sequence ID" value="RAW11343.1"/>
    <property type="molecule type" value="Genomic_DNA"/>
</dbReference>
<dbReference type="InterPro" id="IPR008979">
    <property type="entry name" value="Galactose-bd-like_sf"/>
</dbReference>
<dbReference type="EC" id="2.7.13.3" evidence="2"/>
<keyword evidence="10" id="KW-1133">Transmembrane helix</keyword>